<evidence type="ECO:0000313" key="2">
    <source>
        <dbReference type="EMBL" id="KAK3607856.1"/>
    </source>
</evidence>
<accession>A0AAE0TCU2</accession>
<reference evidence="2" key="1">
    <citation type="journal article" date="2021" name="Genome Biol. Evol.">
        <title>A High-Quality Reference Genome for a Parasitic Bivalve with Doubly Uniparental Inheritance (Bivalvia: Unionida).</title>
        <authorList>
            <person name="Smith C.H."/>
        </authorList>
    </citation>
    <scope>NUCLEOTIDE SEQUENCE</scope>
    <source>
        <strain evidence="2">CHS0354</strain>
    </source>
</reference>
<gene>
    <name evidence="2" type="ORF">CHS0354_038284</name>
</gene>
<evidence type="ECO:0000256" key="1">
    <source>
        <dbReference type="SAM" id="MobiDB-lite"/>
    </source>
</evidence>
<feature type="region of interest" description="Disordered" evidence="1">
    <location>
        <begin position="41"/>
        <end position="84"/>
    </location>
</feature>
<sequence>MTEGAHENSVEVNTAVSTRPWPLNCNRMEPKSSREMYNSVFSMGKQRQRTKKIKGLVVKGRTNQGDKGNNPNHREPAISTPEDNNYQQQLNLPKNQTLGARPKFATQDNLDYAPNTSTSQEVPHDVVEADLEMSSSSSNKEIEDEEGVKLLSAFYKSVHKDYPLYQLTEGATYLAAIHSYNFPDIIRQEKRMADKCKKAEDRSGIFS</sequence>
<dbReference type="AlphaFoldDB" id="A0AAE0TCU2"/>
<protein>
    <submittedName>
        <fullName evidence="2">Uncharacterized protein</fullName>
    </submittedName>
</protein>
<proteinExistence type="predicted"/>
<dbReference type="Proteomes" id="UP001195483">
    <property type="component" value="Unassembled WGS sequence"/>
</dbReference>
<keyword evidence="3" id="KW-1185">Reference proteome</keyword>
<name>A0AAE0TCU2_9BIVA</name>
<feature type="compositionally biased region" description="Polar residues" evidence="1">
    <location>
        <begin position="61"/>
        <end position="71"/>
    </location>
</feature>
<organism evidence="2 3">
    <name type="scientific">Potamilus streckersoni</name>
    <dbReference type="NCBI Taxonomy" id="2493646"/>
    <lineage>
        <taxon>Eukaryota</taxon>
        <taxon>Metazoa</taxon>
        <taxon>Spiralia</taxon>
        <taxon>Lophotrochozoa</taxon>
        <taxon>Mollusca</taxon>
        <taxon>Bivalvia</taxon>
        <taxon>Autobranchia</taxon>
        <taxon>Heteroconchia</taxon>
        <taxon>Palaeoheterodonta</taxon>
        <taxon>Unionida</taxon>
        <taxon>Unionoidea</taxon>
        <taxon>Unionidae</taxon>
        <taxon>Ambleminae</taxon>
        <taxon>Lampsilini</taxon>
        <taxon>Potamilus</taxon>
    </lineage>
</organism>
<dbReference type="EMBL" id="JAEAOA010002232">
    <property type="protein sequence ID" value="KAK3607856.1"/>
    <property type="molecule type" value="Genomic_DNA"/>
</dbReference>
<reference evidence="2" key="3">
    <citation type="submission" date="2023-05" db="EMBL/GenBank/DDBJ databases">
        <authorList>
            <person name="Smith C.H."/>
        </authorList>
    </citation>
    <scope>NUCLEOTIDE SEQUENCE</scope>
    <source>
        <strain evidence="2">CHS0354</strain>
        <tissue evidence="2">Mantle</tissue>
    </source>
</reference>
<evidence type="ECO:0000313" key="3">
    <source>
        <dbReference type="Proteomes" id="UP001195483"/>
    </source>
</evidence>
<reference evidence="2" key="2">
    <citation type="journal article" date="2021" name="Genome Biol. Evol.">
        <title>Developing a high-quality reference genome for a parasitic bivalve with doubly uniparental inheritance (Bivalvia: Unionida).</title>
        <authorList>
            <person name="Smith C.H."/>
        </authorList>
    </citation>
    <scope>NUCLEOTIDE SEQUENCE</scope>
    <source>
        <strain evidence="2">CHS0354</strain>
        <tissue evidence="2">Mantle</tissue>
    </source>
</reference>
<comment type="caution">
    <text evidence="2">The sequence shown here is derived from an EMBL/GenBank/DDBJ whole genome shotgun (WGS) entry which is preliminary data.</text>
</comment>